<keyword evidence="1" id="KW-1133">Transmembrane helix</keyword>
<dbReference type="Pfam" id="PF07332">
    <property type="entry name" value="Phage_holin_3_6"/>
    <property type="match status" value="1"/>
</dbReference>
<protein>
    <recommendedName>
        <fullName evidence="4">Holin-X, holin superfamily III</fullName>
    </recommendedName>
</protein>
<dbReference type="HOGENOM" id="CLU_106273_0_1_11"/>
<dbReference type="EMBL" id="CP001683">
    <property type="protein sequence ID" value="ACU96193.1"/>
    <property type="molecule type" value="Genomic_DNA"/>
</dbReference>
<accession>C7MZS5</accession>
<keyword evidence="1" id="KW-0812">Transmembrane</keyword>
<sequence>MVYDDRREALRQRSVAELVNDLSAQTSRLVRNELWLARAEMQAKGKRFGLGAGMAGAAGVIALFATGVLIAAAVLALALVLPAWAAALVVGVALLLFAGGLALLGRGQVRRGSPPVPREAIESVRSDIAAVREKMRQ</sequence>
<name>C7MZS5_SACVD</name>
<dbReference type="RefSeq" id="WP_015785508.1">
    <property type="nucleotide sequence ID" value="NC_013159.1"/>
</dbReference>
<dbReference type="KEGG" id="svi:Svir_11370"/>
<keyword evidence="3" id="KW-1185">Reference proteome</keyword>
<dbReference type="eggNOG" id="ENOG5032SHV">
    <property type="taxonomic scope" value="Bacteria"/>
</dbReference>
<dbReference type="STRING" id="471857.Svir_11370"/>
<proteinExistence type="predicted"/>
<dbReference type="InterPro" id="IPR009937">
    <property type="entry name" value="Phage_holin_3_6"/>
</dbReference>
<evidence type="ECO:0008006" key="4">
    <source>
        <dbReference type="Google" id="ProtNLM"/>
    </source>
</evidence>
<evidence type="ECO:0000313" key="3">
    <source>
        <dbReference type="Proteomes" id="UP000000841"/>
    </source>
</evidence>
<dbReference type="AlphaFoldDB" id="C7MZS5"/>
<dbReference type="Proteomes" id="UP000000841">
    <property type="component" value="Chromosome"/>
</dbReference>
<evidence type="ECO:0000313" key="2">
    <source>
        <dbReference type="EMBL" id="ACU96193.1"/>
    </source>
</evidence>
<keyword evidence="1" id="KW-0472">Membrane</keyword>
<feature type="transmembrane region" description="Helical" evidence="1">
    <location>
        <begin position="48"/>
        <end position="77"/>
    </location>
</feature>
<evidence type="ECO:0000256" key="1">
    <source>
        <dbReference type="SAM" id="Phobius"/>
    </source>
</evidence>
<organism evidence="2 3">
    <name type="scientific">Saccharomonospora viridis (strain ATCC 15386 / DSM 43017 / JCM 3036 / CCUG 5913 / NBRC 12207 / NCIMB 9602 / P101)</name>
    <name type="common">Thermoactinomyces viridis</name>
    <dbReference type="NCBI Taxonomy" id="471857"/>
    <lineage>
        <taxon>Bacteria</taxon>
        <taxon>Bacillati</taxon>
        <taxon>Actinomycetota</taxon>
        <taxon>Actinomycetes</taxon>
        <taxon>Pseudonocardiales</taxon>
        <taxon>Pseudonocardiaceae</taxon>
        <taxon>Saccharomonospora</taxon>
    </lineage>
</organism>
<reference evidence="2 3" key="1">
    <citation type="journal article" date="2009" name="Stand. Genomic Sci.">
        <title>Complete genome sequence of Saccharomonospora viridis type strain (P101).</title>
        <authorList>
            <person name="Pati A."/>
            <person name="Sikorski J."/>
            <person name="Nolan M."/>
            <person name="Lapidus A."/>
            <person name="Copeland A."/>
            <person name="Glavina Del Rio T."/>
            <person name="Lucas S."/>
            <person name="Chen F."/>
            <person name="Tice H."/>
            <person name="Pitluck S."/>
            <person name="Cheng J.F."/>
            <person name="Chertkov O."/>
            <person name="Brettin T."/>
            <person name="Han C."/>
            <person name="Detter J.C."/>
            <person name="Kuske C."/>
            <person name="Bruce D."/>
            <person name="Goodwin L."/>
            <person name="Chain P."/>
            <person name="D'haeseleer P."/>
            <person name="Chen A."/>
            <person name="Palaniappan K."/>
            <person name="Ivanova N."/>
            <person name="Mavromatis K."/>
            <person name="Mikhailova N."/>
            <person name="Rohde M."/>
            <person name="Tindall B.J."/>
            <person name="Goker M."/>
            <person name="Bristow J."/>
            <person name="Eisen J.A."/>
            <person name="Markowitz V."/>
            <person name="Hugenholtz P."/>
            <person name="Kyrpides N.C."/>
            <person name="Klenk H.P."/>
        </authorList>
    </citation>
    <scope>NUCLEOTIDE SEQUENCE [LARGE SCALE GENOMIC DNA]</scope>
    <source>
        <strain evidence="3">ATCC 15386 / DSM 43017 / JCM 3036 / NBRC 12207 / P101</strain>
    </source>
</reference>
<dbReference type="TCDB" id="1.E.34.1.2">
    <property type="family name" value="the putative actinobacterial holin-x (hol-x) family"/>
</dbReference>
<gene>
    <name evidence="2" type="ordered locus">Svir_11370</name>
</gene>
<feature type="transmembrane region" description="Helical" evidence="1">
    <location>
        <begin position="83"/>
        <end position="104"/>
    </location>
</feature>